<feature type="domain" description="HTH crp-type" evidence="5">
    <location>
        <begin position="142"/>
        <end position="215"/>
    </location>
</feature>
<dbReference type="CDD" id="cd00038">
    <property type="entry name" value="CAP_ED"/>
    <property type="match status" value="1"/>
</dbReference>
<keyword evidence="2" id="KW-0238">DNA-binding</keyword>
<dbReference type="PROSITE" id="PS50042">
    <property type="entry name" value="CNMP_BINDING_3"/>
    <property type="match status" value="1"/>
</dbReference>
<dbReference type="SUPFAM" id="SSF46785">
    <property type="entry name" value="Winged helix' DNA-binding domain"/>
    <property type="match status" value="1"/>
</dbReference>
<evidence type="ECO:0000256" key="3">
    <source>
        <dbReference type="ARBA" id="ARBA00023163"/>
    </source>
</evidence>
<dbReference type="SUPFAM" id="SSF51206">
    <property type="entry name" value="cAMP-binding domain-like"/>
    <property type="match status" value="1"/>
</dbReference>
<dbReference type="EMBL" id="MFDE01000007">
    <property type="protein sequence ID" value="OGE39001.1"/>
    <property type="molecule type" value="Genomic_DNA"/>
</dbReference>
<evidence type="ECO:0000259" key="4">
    <source>
        <dbReference type="PROSITE" id="PS50042"/>
    </source>
</evidence>
<dbReference type="Gene3D" id="2.60.120.10">
    <property type="entry name" value="Jelly Rolls"/>
    <property type="match status" value="1"/>
</dbReference>
<dbReference type="InterPro" id="IPR012318">
    <property type="entry name" value="HTH_CRP"/>
</dbReference>
<dbReference type="SMART" id="SM00100">
    <property type="entry name" value="cNMP"/>
    <property type="match status" value="1"/>
</dbReference>
<dbReference type="Pfam" id="PF13545">
    <property type="entry name" value="HTH_Crp_2"/>
    <property type="match status" value="1"/>
</dbReference>
<evidence type="ECO:0000313" key="6">
    <source>
        <dbReference type="EMBL" id="OGE39001.1"/>
    </source>
</evidence>
<keyword evidence="3" id="KW-0804">Transcription</keyword>
<evidence type="ECO:0000256" key="2">
    <source>
        <dbReference type="ARBA" id="ARBA00023125"/>
    </source>
</evidence>
<sequence>MPLKNIKQKKSTALLNFDSFFEQFPSKIFKKRVTIINAGVESEDVYYLKKGYARAYGVSSEGEELTMVIFQPGDFFPLISTIMPAKIDHYIESLTEVEIIAVPRLKFIDFLRSRQDLVIDLAMRLTARFEGVLTRMEYLVFGTAAQKLASIIIILGDRFGEKKETGVYIKSPLTHKDLASLIGITRETTSLILSDFVKKNYIIFSSKHMVIKNLSGLKHVSLIEA</sequence>
<keyword evidence="1" id="KW-0805">Transcription regulation</keyword>
<evidence type="ECO:0000256" key="1">
    <source>
        <dbReference type="ARBA" id="ARBA00023015"/>
    </source>
</evidence>
<comment type="caution">
    <text evidence="6">The sequence shown here is derived from an EMBL/GenBank/DDBJ whole genome shotgun (WGS) entry which is preliminary data.</text>
</comment>
<name>A0A1F5KEH3_9BACT</name>
<feature type="domain" description="Cyclic nucleotide-binding" evidence="4">
    <location>
        <begin position="34"/>
        <end position="111"/>
    </location>
</feature>
<dbReference type="Pfam" id="PF00027">
    <property type="entry name" value="cNMP_binding"/>
    <property type="match status" value="1"/>
</dbReference>
<dbReference type="Gene3D" id="1.10.10.10">
    <property type="entry name" value="Winged helix-like DNA-binding domain superfamily/Winged helix DNA-binding domain"/>
    <property type="match status" value="1"/>
</dbReference>
<dbReference type="InterPro" id="IPR018490">
    <property type="entry name" value="cNMP-bd_dom_sf"/>
</dbReference>
<evidence type="ECO:0008006" key="8">
    <source>
        <dbReference type="Google" id="ProtNLM"/>
    </source>
</evidence>
<dbReference type="PROSITE" id="PS51063">
    <property type="entry name" value="HTH_CRP_2"/>
    <property type="match status" value="1"/>
</dbReference>
<accession>A0A1F5KEH3</accession>
<dbReference type="InterPro" id="IPR036388">
    <property type="entry name" value="WH-like_DNA-bd_sf"/>
</dbReference>
<dbReference type="InterPro" id="IPR014710">
    <property type="entry name" value="RmlC-like_jellyroll"/>
</dbReference>
<dbReference type="Proteomes" id="UP000176527">
    <property type="component" value="Unassembled WGS sequence"/>
</dbReference>
<proteinExistence type="predicted"/>
<dbReference type="InterPro" id="IPR036390">
    <property type="entry name" value="WH_DNA-bd_sf"/>
</dbReference>
<dbReference type="InterPro" id="IPR000595">
    <property type="entry name" value="cNMP-bd_dom"/>
</dbReference>
<organism evidence="6 7">
    <name type="scientific">Candidatus Daviesbacteria bacterium RIFCSPHIGHO2_12_FULL_37_11</name>
    <dbReference type="NCBI Taxonomy" id="1797777"/>
    <lineage>
        <taxon>Bacteria</taxon>
        <taxon>Candidatus Daviesiibacteriota</taxon>
    </lineage>
</organism>
<gene>
    <name evidence="6" type="ORF">A3F00_01815</name>
</gene>
<evidence type="ECO:0000259" key="5">
    <source>
        <dbReference type="PROSITE" id="PS51063"/>
    </source>
</evidence>
<protein>
    <recommendedName>
        <fullName evidence="8">HTH crp-type domain-containing protein</fullName>
    </recommendedName>
</protein>
<dbReference type="GO" id="GO:0003677">
    <property type="term" value="F:DNA binding"/>
    <property type="evidence" value="ECO:0007669"/>
    <property type="project" value="UniProtKB-KW"/>
</dbReference>
<evidence type="ECO:0000313" key="7">
    <source>
        <dbReference type="Proteomes" id="UP000176527"/>
    </source>
</evidence>
<dbReference type="SMART" id="SM00419">
    <property type="entry name" value="HTH_CRP"/>
    <property type="match status" value="1"/>
</dbReference>
<dbReference type="AlphaFoldDB" id="A0A1F5KEH3"/>
<dbReference type="CDD" id="cd00092">
    <property type="entry name" value="HTH_CRP"/>
    <property type="match status" value="1"/>
</dbReference>
<dbReference type="GO" id="GO:0006355">
    <property type="term" value="P:regulation of DNA-templated transcription"/>
    <property type="evidence" value="ECO:0007669"/>
    <property type="project" value="InterPro"/>
</dbReference>
<reference evidence="6 7" key="1">
    <citation type="journal article" date="2016" name="Nat. Commun.">
        <title>Thousands of microbial genomes shed light on interconnected biogeochemical processes in an aquifer system.</title>
        <authorList>
            <person name="Anantharaman K."/>
            <person name="Brown C.T."/>
            <person name="Hug L.A."/>
            <person name="Sharon I."/>
            <person name="Castelle C.J."/>
            <person name="Probst A.J."/>
            <person name="Thomas B.C."/>
            <person name="Singh A."/>
            <person name="Wilkins M.J."/>
            <person name="Karaoz U."/>
            <person name="Brodie E.L."/>
            <person name="Williams K.H."/>
            <person name="Hubbard S.S."/>
            <person name="Banfield J.F."/>
        </authorList>
    </citation>
    <scope>NUCLEOTIDE SEQUENCE [LARGE SCALE GENOMIC DNA]</scope>
</reference>